<dbReference type="OrthoDB" id="6540508at2"/>
<sequence length="65" mass="7458">MSDDTASEDIYTVIGRIVARLLKPDGEVHLQDILRSLHNFSEQSTEHDEKRACQEAIRLLSKQLH</sequence>
<dbReference type="Proteomes" id="UP000245981">
    <property type="component" value="Unassembled WGS sequence"/>
</dbReference>
<evidence type="ECO:0000313" key="2">
    <source>
        <dbReference type="Proteomes" id="UP000245981"/>
    </source>
</evidence>
<protein>
    <recommendedName>
        <fullName evidence="3">Biofilm development protein YmgB/AriR</fullName>
    </recommendedName>
</protein>
<proteinExistence type="predicted"/>
<comment type="caution">
    <text evidence="1">The sequence shown here is derived from an EMBL/GenBank/DDBJ whole genome shotgun (WGS) entry which is preliminary data.</text>
</comment>
<dbReference type="AlphaFoldDB" id="A0A2V2BI48"/>
<reference evidence="1 2" key="1">
    <citation type="submission" date="2018-05" db="EMBL/GenBank/DDBJ databases">
        <title>Genomic Encyclopedia of Type Strains, Phase IV (KMG-V): Genome sequencing to study the core and pangenomes of soil and plant-associated prokaryotes.</title>
        <authorList>
            <person name="Whitman W."/>
        </authorList>
    </citation>
    <scope>NUCLEOTIDE SEQUENCE [LARGE SCALE GENOMIC DNA]</scope>
    <source>
        <strain evidence="1 2">PNA 200-10</strain>
    </source>
</reference>
<accession>A0A2V2BI48</accession>
<evidence type="ECO:0000313" key="1">
    <source>
        <dbReference type="EMBL" id="PWK98408.1"/>
    </source>
</evidence>
<dbReference type="EMBL" id="QGHF01000003">
    <property type="protein sequence ID" value="PWK98408.1"/>
    <property type="molecule type" value="Genomic_DNA"/>
</dbReference>
<dbReference type="RefSeq" id="WP_109716871.1">
    <property type="nucleotide sequence ID" value="NZ_CP126314.1"/>
</dbReference>
<evidence type="ECO:0008006" key="3">
    <source>
        <dbReference type="Google" id="ProtNLM"/>
    </source>
</evidence>
<organism evidence="1 2">
    <name type="scientific">Pantoea allii</name>
    <dbReference type="NCBI Taxonomy" id="574096"/>
    <lineage>
        <taxon>Bacteria</taxon>
        <taxon>Pseudomonadati</taxon>
        <taxon>Pseudomonadota</taxon>
        <taxon>Gammaproteobacteria</taxon>
        <taxon>Enterobacterales</taxon>
        <taxon>Erwiniaceae</taxon>
        <taxon>Pantoea</taxon>
    </lineage>
</organism>
<gene>
    <name evidence="1" type="ORF">C7431_103173</name>
</gene>
<name>A0A2V2BI48_9GAMM</name>